<dbReference type="AlphaFoldDB" id="A0A7S4PCG1"/>
<reference evidence="2" key="1">
    <citation type="submission" date="2021-01" db="EMBL/GenBank/DDBJ databases">
        <authorList>
            <person name="Corre E."/>
            <person name="Pelletier E."/>
            <person name="Niang G."/>
            <person name="Scheremetjew M."/>
            <person name="Finn R."/>
            <person name="Kale V."/>
            <person name="Holt S."/>
            <person name="Cochrane G."/>
            <person name="Meng A."/>
            <person name="Brown T."/>
            <person name="Cohen L."/>
        </authorList>
    </citation>
    <scope>NUCLEOTIDE SEQUENCE</scope>
    <source>
        <strain evidence="2">SoJaBio B1-5/56/2</strain>
    </source>
</reference>
<evidence type="ECO:0000256" key="1">
    <source>
        <dbReference type="SAM" id="SignalP"/>
    </source>
</evidence>
<sequence>MGQQFAFLLILSLLGLAWSQKSEHSLLKYGPFLNITYKEFREVADQARLETAALLKPILDIKCQIHVNFETEEMVIDPPVSGHVRARLCLVHQGSNPEKPVLVSLYDSLEYLRSKEPWLGFLNKAYYAEQNDRTYYIWIGDLPPETRPTHKSRRDTIPIPWFECDEVEYGELHAYKILAIFAVFELHDAPRKLLYLDSDVFIPFGSKYRPFSNIEENFNDPAVSMIGNVRIQKTTKRTLINTAHLGVRNTNFVKGLLGLWWQCNCGWRDQHGLALTMTAYFSSMSPDLILSTKKLDLQHSHGAFNAYLFLRDHEDEIQRVQIVFSLRENQKTLSLASLENLP</sequence>
<proteinExistence type="predicted"/>
<keyword evidence="1" id="KW-0732">Signal</keyword>
<feature type="chain" id="PRO_5031494813" description="Hexosyltransferase" evidence="1">
    <location>
        <begin position="20"/>
        <end position="342"/>
    </location>
</feature>
<evidence type="ECO:0000313" key="2">
    <source>
        <dbReference type="EMBL" id="CAE2330847.1"/>
    </source>
</evidence>
<dbReference type="EMBL" id="HBKR01033662">
    <property type="protein sequence ID" value="CAE2330847.1"/>
    <property type="molecule type" value="Transcribed_RNA"/>
</dbReference>
<name>A0A7S4PCG1_9EUKA</name>
<feature type="signal peptide" evidence="1">
    <location>
        <begin position="1"/>
        <end position="19"/>
    </location>
</feature>
<evidence type="ECO:0008006" key="3">
    <source>
        <dbReference type="Google" id="ProtNLM"/>
    </source>
</evidence>
<organism evidence="2">
    <name type="scientific">Paramoeba aestuarina</name>
    <dbReference type="NCBI Taxonomy" id="180227"/>
    <lineage>
        <taxon>Eukaryota</taxon>
        <taxon>Amoebozoa</taxon>
        <taxon>Discosea</taxon>
        <taxon>Flabellinia</taxon>
        <taxon>Dactylopodida</taxon>
        <taxon>Paramoebidae</taxon>
        <taxon>Paramoeba</taxon>
    </lineage>
</organism>
<accession>A0A7S4PCG1</accession>
<protein>
    <recommendedName>
        <fullName evidence="3">Hexosyltransferase</fullName>
    </recommendedName>
</protein>
<gene>
    <name evidence="2" type="ORF">NAES01612_LOCUS22086</name>
</gene>